<dbReference type="CDD" id="cd04879">
    <property type="entry name" value="ACT_3PGDH-like"/>
    <property type="match status" value="1"/>
</dbReference>
<comment type="similarity">
    <text evidence="3 11">Belongs to the iron-sulfur dependent L-serine dehydratase family.</text>
</comment>
<dbReference type="PANTHER" id="PTHR30182:SF1">
    <property type="entry name" value="L-SERINE DEHYDRATASE 1"/>
    <property type="match status" value="1"/>
</dbReference>
<evidence type="ECO:0000313" key="13">
    <source>
        <dbReference type="EMBL" id="MBC2889508.1"/>
    </source>
</evidence>
<dbReference type="Pfam" id="PF03315">
    <property type="entry name" value="SDH_beta"/>
    <property type="match status" value="1"/>
</dbReference>
<dbReference type="InterPro" id="IPR005130">
    <property type="entry name" value="Ser_deHydtase-like_asu"/>
</dbReference>
<dbReference type="PANTHER" id="PTHR30182">
    <property type="entry name" value="L-SERINE DEHYDRATASE"/>
    <property type="match status" value="1"/>
</dbReference>
<dbReference type="GO" id="GO:0006094">
    <property type="term" value="P:gluconeogenesis"/>
    <property type="evidence" value="ECO:0007669"/>
    <property type="project" value="UniProtKB-KW"/>
</dbReference>
<dbReference type="NCBIfam" id="TIGR00719">
    <property type="entry name" value="sda_beta"/>
    <property type="match status" value="1"/>
</dbReference>
<dbReference type="InterPro" id="IPR045865">
    <property type="entry name" value="ACT-like_dom_sf"/>
</dbReference>
<evidence type="ECO:0000256" key="4">
    <source>
        <dbReference type="ARBA" id="ARBA00022432"/>
    </source>
</evidence>
<evidence type="ECO:0000256" key="1">
    <source>
        <dbReference type="ARBA" id="ARBA00001966"/>
    </source>
</evidence>
<dbReference type="Pfam" id="PF03313">
    <property type="entry name" value="SDH_alpha"/>
    <property type="match status" value="1"/>
</dbReference>
<dbReference type="Gene3D" id="3.30.70.260">
    <property type="match status" value="1"/>
</dbReference>
<dbReference type="PROSITE" id="PS51671">
    <property type="entry name" value="ACT"/>
    <property type="match status" value="1"/>
</dbReference>
<dbReference type="GO" id="GO:0003941">
    <property type="term" value="F:L-serine ammonia-lyase activity"/>
    <property type="evidence" value="ECO:0007669"/>
    <property type="project" value="UniProtKB-UniRule"/>
</dbReference>
<evidence type="ECO:0000256" key="6">
    <source>
        <dbReference type="ARBA" id="ARBA00022723"/>
    </source>
</evidence>
<dbReference type="Gene3D" id="3.30.1330.90">
    <property type="entry name" value="D-3-phosphoglycerate dehydrogenase, domain 3"/>
    <property type="match status" value="1"/>
</dbReference>
<dbReference type="AlphaFoldDB" id="A0A842JI35"/>
<evidence type="ECO:0000256" key="5">
    <source>
        <dbReference type="ARBA" id="ARBA00022485"/>
    </source>
</evidence>
<comment type="catalytic activity">
    <reaction evidence="10 11">
        <text>L-serine = pyruvate + NH4(+)</text>
        <dbReference type="Rhea" id="RHEA:19169"/>
        <dbReference type="ChEBI" id="CHEBI:15361"/>
        <dbReference type="ChEBI" id="CHEBI:28938"/>
        <dbReference type="ChEBI" id="CHEBI:33384"/>
        <dbReference type="EC" id="4.3.1.17"/>
    </reaction>
</comment>
<gene>
    <name evidence="13" type="primary">sdaAA</name>
    <name evidence="13" type="ORF">H7313_09140</name>
</gene>
<dbReference type="InterPro" id="IPR004643">
    <property type="entry name" value="Fe-S_L-Ser_bsu"/>
</dbReference>
<dbReference type="NCBIfam" id="TIGR00718">
    <property type="entry name" value="sda_alpha"/>
    <property type="match status" value="1"/>
</dbReference>
<comment type="pathway">
    <text evidence="2">Carbohydrate biosynthesis; gluconeogenesis.</text>
</comment>
<evidence type="ECO:0000313" key="14">
    <source>
        <dbReference type="Proteomes" id="UP000587396"/>
    </source>
</evidence>
<dbReference type="SUPFAM" id="SSF143548">
    <property type="entry name" value="Serine metabolism enzymes domain"/>
    <property type="match status" value="1"/>
</dbReference>
<reference evidence="13 14" key="1">
    <citation type="submission" date="2020-08" db="EMBL/GenBank/DDBJ databases">
        <authorList>
            <person name="Liu C."/>
            <person name="Sun Q."/>
        </authorList>
    </citation>
    <scope>NUCLEOTIDE SEQUENCE [LARGE SCALE GENOMIC DNA]</scope>
    <source>
        <strain evidence="13 14">N22</strain>
    </source>
</reference>
<dbReference type="EC" id="4.3.1.17" evidence="11"/>
<evidence type="ECO:0000256" key="10">
    <source>
        <dbReference type="ARBA" id="ARBA00049406"/>
    </source>
</evidence>
<evidence type="ECO:0000256" key="3">
    <source>
        <dbReference type="ARBA" id="ARBA00008636"/>
    </source>
</evidence>
<name>A0A842JI35_9ACTN</name>
<dbReference type="InterPro" id="IPR004642">
    <property type="entry name" value="Ser_deHydtase_asu"/>
</dbReference>
<sequence>METFGFSDIVGPIMVGPSSSHTAGALRIARMARSLLATEPVRAAFTLYGSFAHTQSGHGTDKALVAGLLGLAPDDLGVRDSFELARTTGLSFSFACDPDAQVDHPNTVDMRIEDAQGNVLEVRGASVGGGAAVIERIDGINVNVTGEHTSVVVRQRDETGVLAHIAGCFSDCAVNIATARMYRTRRGSEAFTVMELDGGAPAEAKAAIERHPAVRDVRIVPADAPAGAHAAEGASIERAEELFAARDFASGTELLQRCAEQGATLAGAFLAREEALAALDGRACEAESYADRALAVMRASATEPLREPAPSMGGLIGGEAGDARRARERGGAVVDGLTGAAMEYALAVLETNASMGRIVAAPTAGSAGVVPGVLLALEQERGLDVATLRRGLLAAGAVGYLVARNATVSGAEGGCQAEIGAAAAMAAAAAVEMAGGTPAQALDAAANALSSLMGLVCDPVGGLVEVPCQKRNATATATALVSAQIALAGVGNLVGFDETVAAMDAVGRALPFELRESALGGIAAAPSACAWCAARA</sequence>
<evidence type="ECO:0000256" key="2">
    <source>
        <dbReference type="ARBA" id="ARBA00004742"/>
    </source>
</evidence>
<feature type="domain" description="ACT" evidence="12">
    <location>
        <begin position="150"/>
        <end position="222"/>
    </location>
</feature>
<keyword evidence="4 11" id="KW-0312">Gluconeogenesis</keyword>
<dbReference type="InterPro" id="IPR002912">
    <property type="entry name" value="ACT_dom"/>
</dbReference>
<evidence type="ECO:0000256" key="11">
    <source>
        <dbReference type="RuleBase" id="RU366059"/>
    </source>
</evidence>
<dbReference type="RefSeq" id="WP_185905316.1">
    <property type="nucleotide sequence ID" value="NZ_JACMSE010000005.1"/>
</dbReference>
<proteinExistence type="inferred from homology"/>
<evidence type="ECO:0000259" key="12">
    <source>
        <dbReference type="PROSITE" id="PS51671"/>
    </source>
</evidence>
<dbReference type="GO" id="GO:0051539">
    <property type="term" value="F:4 iron, 4 sulfur cluster binding"/>
    <property type="evidence" value="ECO:0007669"/>
    <property type="project" value="UniProtKB-UniRule"/>
</dbReference>
<evidence type="ECO:0000256" key="9">
    <source>
        <dbReference type="ARBA" id="ARBA00023239"/>
    </source>
</evidence>
<evidence type="ECO:0000256" key="8">
    <source>
        <dbReference type="ARBA" id="ARBA00023014"/>
    </source>
</evidence>
<accession>A0A842JI35</accession>
<keyword evidence="9 11" id="KW-0456">Lyase</keyword>
<comment type="cofactor">
    <cofactor evidence="1 11">
        <name>[4Fe-4S] cluster</name>
        <dbReference type="ChEBI" id="CHEBI:49883"/>
    </cofactor>
</comment>
<dbReference type="EMBL" id="JACMSE010000005">
    <property type="protein sequence ID" value="MBC2889508.1"/>
    <property type="molecule type" value="Genomic_DNA"/>
</dbReference>
<evidence type="ECO:0000256" key="7">
    <source>
        <dbReference type="ARBA" id="ARBA00023004"/>
    </source>
</evidence>
<dbReference type="GO" id="GO:0046872">
    <property type="term" value="F:metal ion binding"/>
    <property type="evidence" value="ECO:0007669"/>
    <property type="project" value="UniProtKB-KW"/>
</dbReference>
<dbReference type="InterPro" id="IPR005131">
    <property type="entry name" value="Ser_deHydtase_bsu"/>
</dbReference>
<dbReference type="Proteomes" id="UP000587396">
    <property type="component" value="Unassembled WGS sequence"/>
</dbReference>
<keyword evidence="6 11" id="KW-0479">Metal-binding</keyword>
<dbReference type="SUPFAM" id="SSF55021">
    <property type="entry name" value="ACT-like"/>
    <property type="match status" value="1"/>
</dbReference>
<dbReference type="InterPro" id="IPR051318">
    <property type="entry name" value="Fe-S_L-Ser"/>
</dbReference>
<keyword evidence="14" id="KW-1185">Reference proteome</keyword>
<organism evidence="13 14">
    <name type="scientific">Gordonibacter massiliensis</name>
    <name type="common">ex Traore et al. 2017</name>
    <dbReference type="NCBI Taxonomy" id="1841863"/>
    <lineage>
        <taxon>Bacteria</taxon>
        <taxon>Bacillati</taxon>
        <taxon>Actinomycetota</taxon>
        <taxon>Coriobacteriia</taxon>
        <taxon>Eggerthellales</taxon>
        <taxon>Eggerthellaceae</taxon>
        <taxon>Gordonibacter</taxon>
    </lineage>
</organism>
<dbReference type="InterPro" id="IPR029009">
    <property type="entry name" value="ASB_dom_sf"/>
</dbReference>
<keyword evidence="7 11" id="KW-0408">Iron</keyword>
<keyword evidence="8 11" id="KW-0411">Iron-sulfur</keyword>
<comment type="caution">
    <text evidence="13">The sequence shown here is derived from an EMBL/GenBank/DDBJ whole genome shotgun (WGS) entry which is preliminary data.</text>
</comment>
<keyword evidence="5 11" id="KW-0004">4Fe-4S</keyword>
<protein>
    <recommendedName>
        <fullName evidence="11">L-serine dehydratase</fullName>
        <ecNumber evidence="11">4.3.1.17</ecNumber>
    </recommendedName>
</protein>